<dbReference type="InterPro" id="IPR000873">
    <property type="entry name" value="AMP-dep_synth/lig_dom"/>
</dbReference>
<organism evidence="7 8">
    <name type="scientific">Aspergillus ellipticus CBS 707.79</name>
    <dbReference type="NCBI Taxonomy" id="1448320"/>
    <lineage>
        <taxon>Eukaryota</taxon>
        <taxon>Fungi</taxon>
        <taxon>Dikarya</taxon>
        <taxon>Ascomycota</taxon>
        <taxon>Pezizomycotina</taxon>
        <taxon>Eurotiomycetes</taxon>
        <taxon>Eurotiomycetidae</taxon>
        <taxon>Eurotiales</taxon>
        <taxon>Aspergillaceae</taxon>
        <taxon>Aspergillus</taxon>
        <taxon>Aspergillus subgen. Circumdati</taxon>
    </lineage>
</organism>
<dbReference type="OrthoDB" id="416786at2759"/>
<dbReference type="STRING" id="1448320.A0A319E0M3"/>
<dbReference type="Gene3D" id="3.40.50.1820">
    <property type="entry name" value="alpha/beta hydrolase"/>
    <property type="match status" value="2"/>
</dbReference>
<dbReference type="InterPro" id="IPR040632">
    <property type="entry name" value="Sulfotransfer_4"/>
</dbReference>
<dbReference type="Pfam" id="PF00668">
    <property type="entry name" value="Condensation"/>
    <property type="match status" value="2"/>
</dbReference>
<dbReference type="Gene3D" id="3.30.559.30">
    <property type="entry name" value="Nonribosomal peptide synthetase, condensation domain"/>
    <property type="match status" value="3"/>
</dbReference>
<evidence type="ECO:0000256" key="5">
    <source>
        <dbReference type="ARBA" id="ARBA00029454"/>
    </source>
</evidence>
<keyword evidence="4" id="KW-0677">Repeat</keyword>
<dbReference type="GO" id="GO:0008757">
    <property type="term" value="F:S-adenosylmethionine-dependent methyltransferase activity"/>
    <property type="evidence" value="ECO:0007669"/>
    <property type="project" value="InterPro"/>
</dbReference>
<dbReference type="GO" id="GO:0031177">
    <property type="term" value="F:phosphopantetheine binding"/>
    <property type="evidence" value="ECO:0007669"/>
    <property type="project" value="InterPro"/>
</dbReference>
<protein>
    <submittedName>
        <fullName evidence="7">Non-ribosomal peptide synthetase</fullName>
    </submittedName>
</protein>
<keyword evidence="1" id="KW-0596">Phosphopantetheine</keyword>
<dbReference type="PANTHER" id="PTHR45527:SF1">
    <property type="entry name" value="FATTY ACID SYNTHASE"/>
    <property type="match status" value="1"/>
</dbReference>
<dbReference type="Proteomes" id="UP000247810">
    <property type="component" value="Unassembled WGS sequence"/>
</dbReference>
<dbReference type="Pfam" id="PF08241">
    <property type="entry name" value="Methyltransf_11"/>
    <property type="match status" value="1"/>
</dbReference>
<dbReference type="Gene3D" id="3.40.50.980">
    <property type="match status" value="2"/>
</dbReference>
<evidence type="ECO:0000313" key="7">
    <source>
        <dbReference type="EMBL" id="PYH94048.1"/>
    </source>
</evidence>
<dbReference type="InterPro" id="IPR042099">
    <property type="entry name" value="ANL_N_sf"/>
</dbReference>
<dbReference type="InterPro" id="IPR020806">
    <property type="entry name" value="PKS_PP-bd"/>
</dbReference>
<dbReference type="SUPFAM" id="SSF52777">
    <property type="entry name" value="CoA-dependent acyltransferases"/>
    <property type="match status" value="6"/>
</dbReference>
<dbReference type="PROSITE" id="PS00455">
    <property type="entry name" value="AMP_BINDING"/>
    <property type="match status" value="3"/>
</dbReference>
<dbReference type="Gene3D" id="1.10.1200.10">
    <property type="entry name" value="ACP-like"/>
    <property type="match status" value="2"/>
</dbReference>
<keyword evidence="3" id="KW-0436">Ligase</keyword>
<name>A0A319E0M3_9EURO</name>
<dbReference type="SUPFAM" id="SSF52540">
    <property type="entry name" value="P-loop containing nucleoside triphosphate hydrolases"/>
    <property type="match status" value="1"/>
</dbReference>
<dbReference type="Gene3D" id="3.30.300.30">
    <property type="match status" value="4"/>
</dbReference>
<dbReference type="CDD" id="cd19531">
    <property type="entry name" value="LCL_NRPS-like"/>
    <property type="match status" value="1"/>
</dbReference>
<reference evidence="7 8" key="1">
    <citation type="submission" date="2018-02" db="EMBL/GenBank/DDBJ databases">
        <title>The genomes of Aspergillus section Nigri reveals drivers in fungal speciation.</title>
        <authorList>
            <consortium name="DOE Joint Genome Institute"/>
            <person name="Vesth T.C."/>
            <person name="Nybo J."/>
            <person name="Theobald S."/>
            <person name="Brandl J."/>
            <person name="Frisvad J.C."/>
            <person name="Nielsen K.F."/>
            <person name="Lyhne E.K."/>
            <person name="Kogle M.E."/>
            <person name="Kuo A."/>
            <person name="Riley R."/>
            <person name="Clum A."/>
            <person name="Nolan M."/>
            <person name="Lipzen A."/>
            <person name="Salamov A."/>
            <person name="Henrissat B."/>
            <person name="Wiebenga A."/>
            <person name="De vries R.P."/>
            <person name="Grigoriev I.V."/>
            <person name="Mortensen U.H."/>
            <person name="Andersen M.R."/>
            <person name="Baker S.E."/>
        </authorList>
    </citation>
    <scope>NUCLEOTIDE SEQUENCE [LARGE SCALE GENOMIC DNA]</scope>
    <source>
        <strain evidence="7 8">CBS 707.79</strain>
    </source>
</reference>
<evidence type="ECO:0000256" key="1">
    <source>
        <dbReference type="ARBA" id="ARBA00022450"/>
    </source>
</evidence>
<dbReference type="GO" id="GO:0005737">
    <property type="term" value="C:cytoplasm"/>
    <property type="evidence" value="ECO:0007669"/>
    <property type="project" value="TreeGrafter"/>
</dbReference>
<dbReference type="Pfam" id="PF00501">
    <property type="entry name" value="AMP-binding"/>
    <property type="match status" value="3"/>
</dbReference>
<dbReference type="InterPro" id="IPR045851">
    <property type="entry name" value="AMP-bd_C_sf"/>
</dbReference>
<dbReference type="Pfam" id="PF17784">
    <property type="entry name" value="Sulfotransfer_4"/>
    <property type="match status" value="1"/>
</dbReference>
<dbReference type="NCBIfam" id="NF003417">
    <property type="entry name" value="PRK04813.1"/>
    <property type="match status" value="5"/>
</dbReference>
<dbReference type="InterPro" id="IPR001242">
    <property type="entry name" value="Condensation_dom"/>
</dbReference>
<sequence length="4269" mass="476409">MNQLRKTTARSPLLFQAAADAIENADIPPIGIEAVCQAPSLQEEMILASMGDPNHLVYLETQHFTTGQILQAASLERAAHALAAKHTVLRTIFCWNEGGNNPREKPIAMVVLSTDYVREKVTFVEDHPSLNLESNGVNVGFQILGVVESRRWRGEMPWKISVTLLPDQQGSHVSLSYHQALLDLASACRLVRSLQSELSHPGSVKTQSDFFAVHKGQAYRRSRDMQTRLEESFSGISPVTLNFGDTTPKGKFEYGEKLCKVAARLEAGTGNPVVPPWVARLALFMSLCTFGNVQDAVFLELTSGRDHLPLVHRDVLGPVLVPQVRWASIGKQTSLYDVTQELKSENDISHAFSPRQIHSFFPKLAEMIEVCLICQTEESSPSSAAGPWVWNGASSASDIPLVIELMPTEHGSCLVSIRYHRYRFTENVIVEFQEFFCGMLDWLKEHEESLRIYTFAHAVEHVISVYPHIKGCVDLPKDDGGTCVHHLLEQHARQTPQKIALQYECSEYLTYKQLNDRCNEVADALIEWLDRIETVIPDEEIIIPLSFEKGFDMIVAIFAVLKAGCAYVAIDINHPVDRIASIIHRTKACAILCSDQNRIDKLQDFAETTGASVVTMNELTRMQSKGKPCTIKPARKVSGSSLAFVQTTSGTTGTPKGIMVEHRNLVALLQAEEEDYLGTWTTSRLQLANFTFDMAMGDILGTLTHGGRLILGPEAMMLSCLPEWLEKTSVTHLTTTPLIADLLESQFPAYLRVLLVGGEPFHPSLIQHNPTECRLYNGYGPSEGTIIATRYRVSPVDGIKSTVPIGQPFGSCRIYLLAPEGSEEAVVGETGEICIDGPQVTRGYLGQPELTDAKFMLSPFDDKSSAKIYRTGDIGRFLPDGTLEYLGRIDEQVKVRGQRVETLEIETLIGRNHGVKACAVVLGDSSHGGALVAFVETQIPSTNDANAIHGNWVRIMNAIKSHLDESLPDYMIPGHIIRVEKELPRLASNKLDRRDLTSRATAILEWELEDSQVLTEYVEPADEIEMKVCEAFSTVLSCRVGTSDNFLNLGGHSVTAIRAASRIRQQIRTNITFRDVLECLTPLSLSIRIRESGESTGYSSEVPHISHFEPVEQSFAQGRLWFVEQLHSNLSWYLLPLAFRVRGPLRLDALEAALLAIEKRHETLRTTFEERDGVNLQVVHPFSPRKIRILDIDTFAADREESLRDALLREQTTPFDLRIESGWRPAVLRINDEDHVISIVLHHIIADGWSLGVLLREVTFFYSAGIQGKDPMTRLPPLPIQYQEYSLWQRQDDQLKEQKRQLEYWNQQLQGSHPAEFICDKSRPPIPSGIADVREITIKNALYRDLQMFCRKTQVTPFIVLLAAFRAAHYCMTGAVDATIGTPITNRNREEHEGLIGLFVNMQCMRIRVLEGDSFEQLVQEVKNTATAAFAHNEVPFENIVSELQPTRVTSRNPLIQTVFAVHPEHLNRISLEGLDSEKIDLTHVTRFDLEFHFYQHDQGLDAELLFATDLFHYRTIETLLSAFHETLKKGLETPNIPIEDIPLRDGTSVLKAMGLIEVQRTDHPRDSSIVDLFRDQVATNPDAIAVKDTSFKWTYSILDQESDKIADWLSELELPAETIISVLSKRSCETVAAFLGVLKANMAYLPLEASFPAARIEAILSSIEGPRIVLLGSDIEPPIIRLDRLQIVPTRRVLSTDSRNNRAKANLSQPNASSLAYVIFTSGSTGQPKGVMIEHRAIVSRVRDSNFLDKTDATRTFLHMASIAFDAAVWEIYVPLLNGGAVMCIDTMTVLDFAALSNLVRKENVQVAFMTPALLRQFLSESPTAISQFHTLAVGGERSEPRDLIRASRLVHSQLIHVYGPTENSIFSTFHRLSENDEYHNGVPIGESLRNSGAYVMDKGLRLMQLGIMGELVVAGDGLARGYTDAKNDLNRFVWINIDGQVVRAYRTGDRARCRPTDGQIEFIGRLDGQVKIRGFRVETGEIEHALLESGLLDDAAVILQHSDNQEPQLVTFVTKRKTIRHEKEGLGQESTEEQNLEEAWRHIFSATTYDTNIEAHQIGRDFSGWKSMYDGTDIDKVEMDEWLDDTITALLNGGRPGHVLEIGTGSGMILFNVTDGLQSYVGLEPVQSMVDFVNKTVGNLKPCLAEKIQVHVGSASSLSSMNAQPDLVVVNSVAQYFPSADYLARLIEDLLRVHRAKTLFFGDMRSYALYDQFQVSKALHVCKEMPDLTDIRQSMVDTVESETELLVDPAFFTVLVEQFPDLIHHVEIMPKRMEATNELSCYRYSAVIHSIYQDLPQEIHTIDEDQWIDFGVHELDYDRVLDLLNQSSESAIVAISNIPHSKTILERLVVKSLSGLSEVTELDWISSIRDESNAVNALSAVDLVDIGARSIFHVEISWARQFSQHGGLDAIFHHIEPEKGRERTMFSFPTDHASRSARTFSNNPMQNQSGRGIEKRLKQMLQKSLPSYMVPAVVKVLDKMPINHNGKIDRRSLADLAANASPKQIESESTHAPPRDDLERIICEEFATVLRCEVGITDNFFNLGGHSLMATRTISLIVRRLRCTITVRDLFDCPTPGTLAKRISSTSNVIDPEKSKNNDTQVFANHSPMELDGWQDAVDAIGLRTDDIVQILPCTPFQEGVLTADLVLGETPAYQAIMRIEFDENIDLEMLQSAWQSTVEREKMLRTAFLPTTRALPGQGICSGTFLQAVLGSNSEEVVRVSTVRRLDAQGYNPPPDLGMGHIPVSLVVVPNETSGCCKLELMIHHALYDEAYLSSILEGLSHYYHQVNTVKDEYSCDDRTPFTSFVRMLQTTDRLEASSFWKEYLKNSPTSTWPIPGGLRGPLEGERIATAQTAEWRGNAVEVSNALKITPAGMARAAFALTIAAHSDSDDITWGEVSSGRSYPGFVAGPCIATHPVRIRLAANERKRITVDKLLRSSRDAYLDTIPHQHLGLQPIRQLAENTNLLPFQVLFVYQETFSKGPDQTKPWSSFRISDDELSHIDFPLVLEVSCHDESGHLSLRCVFDPSVLPSADVEWILQHVVDSLDMIAQRALSQHDGECFEARLMMTEHEQRILEQLSAGENAVPHETCLLSTVIDVFRWHATVAPEKIAIQVENTDYVTYQQLDDSSDRVASGLQKLLDSCAAETNTQQFIPIFFEKSAHLVTAILGILKTGAVFVPMDIQHPLQRLESICQATRARIIIWDGVNGSEKLRNLSEATGAILCTVISLIRDSSQASIQRRLPLDSLAYVLFTSGSTGTPKGVMVEHRSLASFALSNEGSTDCSWTSNRLALLASTFDASVGDLFATLSKGEELNITHLALTPTLGALMMNELRNDQRLYHLNTMVFGGEPFRASFLNQIPNDLTIWNGYGPTETTIEVAAYKLQGPDVGINNGRPFIPIGASTKHRRIYLLRPGTQEQVPIGSVGEMCIGGPQVARGYLGQPDLTVSQFIPDPFSSTRQGNMYRTGDMARLHGDGYLEYIGRIDGQIKLRGLRIDTNEICSVTQNHPRITACAVAMVQSNGGETLTAFVEVDQKAVLDNDISESVIKEHMARSVPDYMVPDCVWLQTTPLPRATSGKLDQRAIDKMAEIRYKEHRENLSTRVETRRAAPGSPEALIASLWAEVLGVKEDAIDITTTFSRMGGNSIRAIVLLALFRRERLHLSMKDLSQTSTVQSQAVKLREGEAVDGVPGYINLHVRQRSEATIVLVHPFLAQATVFEPLLPLLDESFDIILVDDPFVGTADCPQTLSEWANSYLHDIQAHIQLDRPIFFGGYSFGGLIAFEMALRWEKWCGSNPASVILLDPGTYRPEDIPFDDATKRDDTIRSSLGMAGMETTDMAPFEEHFAHHARALRMSRRPPVYQGRSLYLALPDRVRGGVVDWWRAQCSKMAMHILDCDNHYTLLKDHNLLRLIGRLINEHCHACIDEVWSPSSASSGSRISSGQTFVAYILALPSHNLPDFYPSTHQLDESHHQLQISSSPQSPFSSSLHLQTIPPSISKIPANMGQTPSTPQPNTKIQVIGAGLPRTGTASFSAALSILLDGPVYHGGTQITMGPPIEITSWITILRHWMTGKAEDRQKALALMERRLDGYAAITDAPGSQLFLELMELYPDATVIVTVRDSGTWEKSMGQIANLATLWFLRAVLLPLPGMRHFVEYIDTLKDQWDKLYTMYSGKRSHLDVWHRHIAWLKETVPEDRLVFFDVKEGWGPLCKALGKEVPKDIPFPRINDSDAIDQTAKYHIRRGLVRWMGIFATVGVVLTGLKLYW</sequence>
<dbReference type="PROSITE" id="PS50075">
    <property type="entry name" value="CARRIER"/>
    <property type="match status" value="3"/>
</dbReference>
<dbReference type="InterPro" id="IPR036736">
    <property type="entry name" value="ACP-like_sf"/>
</dbReference>
<dbReference type="Gene3D" id="3.30.559.10">
    <property type="entry name" value="Chloramphenicol acetyltransferase-like domain"/>
    <property type="match status" value="3"/>
</dbReference>
<keyword evidence="2" id="KW-0597">Phosphoprotein</keyword>
<dbReference type="EMBL" id="KZ825880">
    <property type="protein sequence ID" value="PYH94048.1"/>
    <property type="molecule type" value="Genomic_DNA"/>
</dbReference>
<proteinExistence type="inferred from homology"/>
<dbReference type="SUPFAM" id="SSF56801">
    <property type="entry name" value="Acetyl-CoA synthetase-like"/>
    <property type="match status" value="3"/>
</dbReference>
<dbReference type="Pfam" id="PF00550">
    <property type="entry name" value="PP-binding"/>
    <property type="match status" value="3"/>
</dbReference>
<evidence type="ECO:0000313" key="8">
    <source>
        <dbReference type="Proteomes" id="UP000247810"/>
    </source>
</evidence>
<dbReference type="GO" id="GO:0016874">
    <property type="term" value="F:ligase activity"/>
    <property type="evidence" value="ECO:0007669"/>
    <property type="project" value="UniProtKB-KW"/>
</dbReference>
<feature type="domain" description="Carrier" evidence="6">
    <location>
        <begin position="1019"/>
        <end position="1093"/>
    </location>
</feature>
<gene>
    <name evidence="7" type="ORF">BO71DRAFT_484093</name>
</gene>
<dbReference type="InterPro" id="IPR001031">
    <property type="entry name" value="Thioesterase"/>
</dbReference>
<dbReference type="InterPro" id="IPR009081">
    <property type="entry name" value="PP-bd_ACP"/>
</dbReference>
<comment type="similarity">
    <text evidence="5">Belongs to the NRP synthetase family.</text>
</comment>
<dbReference type="InterPro" id="IPR023213">
    <property type="entry name" value="CAT-like_dom_sf"/>
</dbReference>
<feature type="domain" description="Carrier" evidence="6">
    <location>
        <begin position="3614"/>
        <end position="3687"/>
    </location>
</feature>
<dbReference type="InterPro" id="IPR025110">
    <property type="entry name" value="AMP-bd_C"/>
</dbReference>
<feature type="domain" description="Carrier" evidence="6">
    <location>
        <begin position="2515"/>
        <end position="2589"/>
    </location>
</feature>
<dbReference type="GO" id="GO:0044281">
    <property type="term" value="P:small molecule metabolic process"/>
    <property type="evidence" value="ECO:0007669"/>
    <property type="project" value="UniProtKB-ARBA"/>
</dbReference>
<dbReference type="VEuPathDB" id="FungiDB:BO71DRAFT_484093"/>
<evidence type="ECO:0000259" key="6">
    <source>
        <dbReference type="PROSITE" id="PS50075"/>
    </source>
</evidence>
<dbReference type="Pfam" id="PF00975">
    <property type="entry name" value="Thioesterase"/>
    <property type="match status" value="1"/>
</dbReference>
<keyword evidence="8" id="KW-1185">Reference proteome</keyword>
<evidence type="ECO:0000256" key="2">
    <source>
        <dbReference type="ARBA" id="ARBA00022553"/>
    </source>
</evidence>
<dbReference type="Gene3D" id="3.40.50.300">
    <property type="entry name" value="P-loop containing nucleotide triphosphate hydrolases"/>
    <property type="match status" value="1"/>
</dbReference>
<dbReference type="SMART" id="SM00823">
    <property type="entry name" value="PKS_PP"/>
    <property type="match status" value="2"/>
</dbReference>
<evidence type="ECO:0000256" key="4">
    <source>
        <dbReference type="ARBA" id="ARBA00022737"/>
    </source>
</evidence>
<dbReference type="NCBIfam" id="TIGR01733">
    <property type="entry name" value="AA-adenyl-dom"/>
    <property type="match status" value="2"/>
</dbReference>
<dbReference type="Gene3D" id="3.40.50.12780">
    <property type="entry name" value="N-terminal domain of ligase-like"/>
    <property type="match status" value="2"/>
</dbReference>
<dbReference type="SUPFAM" id="SSF53335">
    <property type="entry name" value="S-adenosyl-L-methionine-dependent methyltransferases"/>
    <property type="match status" value="1"/>
</dbReference>
<dbReference type="Gene3D" id="3.40.50.150">
    <property type="entry name" value="Vaccinia Virus protein VP39"/>
    <property type="match status" value="1"/>
</dbReference>
<dbReference type="InterPro" id="IPR013216">
    <property type="entry name" value="Methyltransf_11"/>
</dbReference>
<dbReference type="FunFam" id="3.30.300.30:FF:000084">
    <property type="entry name" value="Enniatin synthase"/>
    <property type="match status" value="1"/>
</dbReference>
<dbReference type="GO" id="GO:0043041">
    <property type="term" value="P:amino acid activation for nonribosomal peptide biosynthetic process"/>
    <property type="evidence" value="ECO:0007669"/>
    <property type="project" value="TreeGrafter"/>
</dbReference>
<dbReference type="InterPro" id="IPR029063">
    <property type="entry name" value="SAM-dependent_MTases_sf"/>
</dbReference>
<dbReference type="InterPro" id="IPR020845">
    <property type="entry name" value="AMP-binding_CS"/>
</dbReference>
<dbReference type="SUPFAM" id="SSF47336">
    <property type="entry name" value="ACP-like"/>
    <property type="match status" value="3"/>
</dbReference>
<dbReference type="PANTHER" id="PTHR45527">
    <property type="entry name" value="NONRIBOSOMAL PEPTIDE SYNTHETASE"/>
    <property type="match status" value="1"/>
</dbReference>
<dbReference type="Gene3D" id="2.30.38.10">
    <property type="entry name" value="Luciferase, Domain 3"/>
    <property type="match status" value="1"/>
</dbReference>
<dbReference type="Pfam" id="PF13193">
    <property type="entry name" value="AMP-binding_C"/>
    <property type="match status" value="1"/>
</dbReference>
<dbReference type="CDD" id="cd05930">
    <property type="entry name" value="A_NRPS"/>
    <property type="match status" value="3"/>
</dbReference>
<dbReference type="GO" id="GO:0044550">
    <property type="term" value="P:secondary metabolite biosynthetic process"/>
    <property type="evidence" value="ECO:0007669"/>
    <property type="project" value="UniProtKB-ARBA"/>
</dbReference>
<accession>A0A319E0M3</accession>
<dbReference type="InterPro" id="IPR029058">
    <property type="entry name" value="AB_hydrolase_fold"/>
</dbReference>
<dbReference type="InterPro" id="IPR027417">
    <property type="entry name" value="P-loop_NTPase"/>
</dbReference>
<evidence type="ECO:0000256" key="3">
    <source>
        <dbReference type="ARBA" id="ARBA00022598"/>
    </source>
</evidence>
<dbReference type="FunFam" id="3.30.300.30:FF:000015">
    <property type="entry name" value="Nonribosomal peptide synthase SidD"/>
    <property type="match status" value="1"/>
</dbReference>
<dbReference type="InterPro" id="IPR010071">
    <property type="entry name" value="AA_adenyl_dom"/>
</dbReference>
<dbReference type="SUPFAM" id="SSF53474">
    <property type="entry name" value="alpha/beta-Hydrolases"/>
    <property type="match status" value="1"/>
</dbReference>